<proteinExistence type="predicted"/>
<keyword evidence="3" id="KW-0378">Hydrolase</keyword>
<dbReference type="GO" id="GO:0004519">
    <property type="term" value="F:endonuclease activity"/>
    <property type="evidence" value="ECO:0007669"/>
    <property type="project" value="UniProtKB-KW"/>
</dbReference>
<reference evidence="4" key="1">
    <citation type="submission" date="2016-10" db="EMBL/GenBank/DDBJ databases">
        <authorList>
            <person name="Varghese N."/>
            <person name="Submissions S."/>
        </authorList>
    </citation>
    <scope>NUCLEOTIDE SEQUENCE [LARGE SCALE GENOMIC DNA]</scope>
    <source>
        <strain evidence="4">DSM 22951</strain>
    </source>
</reference>
<keyword evidence="3" id="KW-0540">Nuclease</keyword>
<dbReference type="AlphaFoldDB" id="A0A2Y9C0W7"/>
<protein>
    <submittedName>
        <fullName evidence="3">Very-short-patch-repair endonuclease</fullName>
    </submittedName>
</protein>
<dbReference type="InterPro" id="IPR007569">
    <property type="entry name" value="DUF559"/>
</dbReference>
<evidence type="ECO:0000313" key="4">
    <source>
        <dbReference type="Proteomes" id="UP000250028"/>
    </source>
</evidence>
<feature type="domain" description="DUF559" evidence="2">
    <location>
        <begin position="227"/>
        <end position="308"/>
    </location>
</feature>
<accession>A0A2Y9C0W7</accession>
<keyword evidence="3" id="KW-0255">Endonuclease</keyword>
<keyword evidence="4" id="KW-1185">Reference proteome</keyword>
<evidence type="ECO:0000313" key="3">
    <source>
        <dbReference type="EMBL" id="SSA33243.1"/>
    </source>
</evidence>
<gene>
    <name evidence="3" type="ORF">SAMN04489750_0516</name>
</gene>
<sequence>MLRMLRAQKSSGTSLSSESSSGYPHICFGGRASTSTFRNRVRMTIVEVTRRAGGIVPTRALRAAGFSDHAIRQALATRQIYRVRKGWVATRDVDPAVIRAVRARGVLTCLSEAIRRGLWAIDDGQIHIAARKHAGGIKSTGCVVHWAEPAIPRHPDVAADSLENCLLLVADCQPHERAVVIWESAMNKALVTAESMGRLPLSRRARAVLATAAPWSDSGLESIAMTRLRFLDVRILQQIVIAGRPVDLLIGDRLVVQIDGGHHVGPQRDKDIAHDALLITMGYVVIRVSYDQVVNHWPEVQHRIMQAVAQGVHLAA</sequence>
<evidence type="ECO:0000259" key="2">
    <source>
        <dbReference type="Pfam" id="PF04480"/>
    </source>
</evidence>
<feature type="region of interest" description="Disordered" evidence="1">
    <location>
        <begin position="1"/>
        <end position="22"/>
    </location>
</feature>
<name>A0A2Y9C0W7_9MICO</name>
<dbReference type="EMBL" id="UESZ01000001">
    <property type="protein sequence ID" value="SSA33243.1"/>
    <property type="molecule type" value="Genomic_DNA"/>
</dbReference>
<feature type="compositionally biased region" description="Low complexity" evidence="1">
    <location>
        <begin position="10"/>
        <end position="21"/>
    </location>
</feature>
<dbReference type="Pfam" id="PF04480">
    <property type="entry name" value="DUF559"/>
    <property type="match status" value="1"/>
</dbReference>
<evidence type="ECO:0000256" key="1">
    <source>
        <dbReference type="SAM" id="MobiDB-lite"/>
    </source>
</evidence>
<dbReference type="Proteomes" id="UP000250028">
    <property type="component" value="Unassembled WGS sequence"/>
</dbReference>
<organism evidence="3 4">
    <name type="scientific">Branchiibius hedensis</name>
    <dbReference type="NCBI Taxonomy" id="672460"/>
    <lineage>
        <taxon>Bacteria</taxon>
        <taxon>Bacillati</taxon>
        <taxon>Actinomycetota</taxon>
        <taxon>Actinomycetes</taxon>
        <taxon>Micrococcales</taxon>
        <taxon>Dermacoccaceae</taxon>
        <taxon>Branchiibius</taxon>
    </lineage>
</organism>
<dbReference type="Gene3D" id="3.40.960.10">
    <property type="entry name" value="VSR Endonuclease"/>
    <property type="match status" value="1"/>
</dbReference>